<comment type="caution">
    <text evidence="1">The sequence shown here is derived from an EMBL/GenBank/DDBJ whole genome shotgun (WGS) entry which is preliminary data.</text>
</comment>
<accession>A0A1F5KKQ8</accession>
<gene>
    <name evidence="1" type="ORF">A3D25_02755</name>
</gene>
<dbReference type="EMBL" id="MFDD01000002">
    <property type="protein sequence ID" value="OGE41419.1"/>
    <property type="molecule type" value="Genomic_DNA"/>
</dbReference>
<organism evidence="1 2">
    <name type="scientific">Candidatus Daviesbacteria bacterium RIFCSPHIGHO2_02_FULL_43_12</name>
    <dbReference type="NCBI Taxonomy" id="1797776"/>
    <lineage>
        <taxon>Bacteria</taxon>
        <taxon>Candidatus Daviesiibacteriota</taxon>
    </lineage>
</organism>
<dbReference type="AlphaFoldDB" id="A0A1F5KKQ8"/>
<evidence type="ECO:0000313" key="1">
    <source>
        <dbReference type="EMBL" id="OGE41419.1"/>
    </source>
</evidence>
<protein>
    <submittedName>
        <fullName evidence="1">Uncharacterized protein</fullName>
    </submittedName>
</protein>
<reference evidence="1 2" key="1">
    <citation type="journal article" date="2016" name="Nat. Commun.">
        <title>Thousands of microbial genomes shed light on interconnected biogeochemical processes in an aquifer system.</title>
        <authorList>
            <person name="Anantharaman K."/>
            <person name="Brown C.T."/>
            <person name="Hug L.A."/>
            <person name="Sharon I."/>
            <person name="Castelle C.J."/>
            <person name="Probst A.J."/>
            <person name="Thomas B.C."/>
            <person name="Singh A."/>
            <person name="Wilkins M.J."/>
            <person name="Karaoz U."/>
            <person name="Brodie E.L."/>
            <person name="Williams K.H."/>
            <person name="Hubbard S.S."/>
            <person name="Banfield J.F."/>
        </authorList>
    </citation>
    <scope>NUCLEOTIDE SEQUENCE [LARGE SCALE GENOMIC DNA]</scope>
</reference>
<dbReference type="Proteomes" id="UP000177328">
    <property type="component" value="Unassembled WGS sequence"/>
</dbReference>
<name>A0A1F5KKQ8_9BACT</name>
<proteinExistence type="predicted"/>
<sequence length="188" mass="20779">MSAQEVYIWPKVPETREQVFPGVVIEGFSRGTDSNLGVFDRLLVRLARIIAGKEYTEVRFPSHQMQSVSDVITGTARTKRLLGQLEPVQAIILPINEASPLDINLMLETAARASGKGIVATVRHRIELPVQRGSSDYTFYARSQVASRETDRSIQAFLDDSAQTHQQVSSAGLMRAFHAGLPGSSKRR</sequence>
<evidence type="ECO:0000313" key="2">
    <source>
        <dbReference type="Proteomes" id="UP000177328"/>
    </source>
</evidence>